<dbReference type="PANTHER" id="PTHR40260">
    <property type="entry name" value="BLR8190 PROTEIN"/>
    <property type="match status" value="1"/>
</dbReference>
<dbReference type="AlphaFoldDB" id="A0A3L7K562"/>
<feature type="domain" description="EthD" evidence="1">
    <location>
        <begin position="10"/>
        <end position="87"/>
    </location>
</feature>
<dbReference type="Pfam" id="PF07110">
    <property type="entry name" value="EthD"/>
    <property type="match status" value="1"/>
</dbReference>
<dbReference type="RefSeq" id="WP_121679369.1">
    <property type="nucleotide sequence ID" value="NZ_RCVZ01000002.1"/>
</dbReference>
<dbReference type="Proteomes" id="UP000276770">
    <property type="component" value="Unassembled WGS sequence"/>
</dbReference>
<accession>A0A3L7K562</accession>
<dbReference type="GO" id="GO:0016491">
    <property type="term" value="F:oxidoreductase activity"/>
    <property type="evidence" value="ECO:0007669"/>
    <property type="project" value="InterPro"/>
</dbReference>
<reference evidence="2 3" key="1">
    <citation type="submission" date="2018-10" db="EMBL/GenBank/DDBJ databases">
        <title>Falsibacillus sp. genome draft.</title>
        <authorList>
            <person name="Shi S."/>
        </authorList>
    </citation>
    <scope>NUCLEOTIDE SEQUENCE [LARGE SCALE GENOMIC DNA]</scope>
    <source>
        <strain evidence="2 3">GY 10110</strain>
    </source>
</reference>
<dbReference type="Gene3D" id="3.30.70.100">
    <property type="match status" value="1"/>
</dbReference>
<evidence type="ECO:0000313" key="2">
    <source>
        <dbReference type="EMBL" id="RLQ97419.1"/>
    </source>
</evidence>
<keyword evidence="3" id="KW-1185">Reference proteome</keyword>
<dbReference type="SUPFAM" id="SSF54909">
    <property type="entry name" value="Dimeric alpha+beta barrel"/>
    <property type="match status" value="1"/>
</dbReference>
<dbReference type="EMBL" id="RCVZ01000002">
    <property type="protein sequence ID" value="RLQ97419.1"/>
    <property type="molecule type" value="Genomic_DNA"/>
</dbReference>
<dbReference type="InterPro" id="IPR009799">
    <property type="entry name" value="EthD_dom"/>
</dbReference>
<comment type="caution">
    <text evidence="2">The sequence shown here is derived from an EMBL/GenBank/DDBJ whole genome shotgun (WGS) entry which is preliminary data.</text>
</comment>
<evidence type="ECO:0000259" key="1">
    <source>
        <dbReference type="Pfam" id="PF07110"/>
    </source>
</evidence>
<dbReference type="OrthoDB" id="5294870at2"/>
<dbReference type="InterPro" id="IPR011008">
    <property type="entry name" value="Dimeric_a/b-barrel"/>
</dbReference>
<evidence type="ECO:0000313" key="3">
    <source>
        <dbReference type="Proteomes" id="UP000276770"/>
    </source>
</evidence>
<gene>
    <name evidence="2" type="ORF">D9X91_04500</name>
</gene>
<name>A0A3L7K562_9BACI</name>
<sequence>MFKMIALFKKPEDTEKFDEYYFNTHIPLTEKIPGLQRVEVTKFTGSPMGESPYYLMCEMYYENKQAFKEASKTEESKASGKDVMKFAGNLVTFMFGEETHG</sequence>
<protein>
    <submittedName>
        <fullName evidence="2">EthD family reductase</fullName>
    </submittedName>
</protein>
<proteinExistence type="predicted"/>
<dbReference type="NCBIfam" id="TIGR02118">
    <property type="entry name" value="EthD family reductase"/>
    <property type="match status" value="1"/>
</dbReference>
<organism evidence="2 3">
    <name type="scientific">Falsibacillus albus</name>
    <dbReference type="NCBI Taxonomy" id="2478915"/>
    <lineage>
        <taxon>Bacteria</taxon>
        <taxon>Bacillati</taxon>
        <taxon>Bacillota</taxon>
        <taxon>Bacilli</taxon>
        <taxon>Bacillales</taxon>
        <taxon>Bacillaceae</taxon>
        <taxon>Falsibacillus</taxon>
    </lineage>
</organism>
<dbReference type="PANTHER" id="PTHR40260:SF2">
    <property type="entry name" value="BLR8190 PROTEIN"/>
    <property type="match status" value="1"/>
</dbReference>